<feature type="transmembrane region" description="Helical" evidence="8">
    <location>
        <begin position="322"/>
        <end position="339"/>
    </location>
</feature>
<feature type="transmembrane region" description="Helical" evidence="8">
    <location>
        <begin position="183"/>
        <end position="204"/>
    </location>
</feature>
<dbReference type="HOGENOM" id="CLU_000960_22_3_5"/>
<dbReference type="KEGG" id="cid:P73_3224"/>
<dbReference type="PANTHER" id="PTHR23501:SF197">
    <property type="entry name" value="COMD"/>
    <property type="match status" value="1"/>
</dbReference>
<accession>A0A0B5DY59</accession>
<evidence type="ECO:0000256" key="3">
    <source>
        <dbReference type="ARBA" id="ARBA00022475"/>
    </source>
</evidence>
<dbReference type="AlphaFoldDB" id="A0A0B5DY59"/>
<organism evidence="10 11">
    <name type="scientific">Celeribacter indicus</name>
    <dbReference type="NCBI Taxonomy" id="1208324"/>
    <lineage>
        <taxon>Bacteria</taxon>
        <taxon>Pseudomonadati</taxon>
        <taxon>Pseudomonadota</taxon>
        <taxon>Alphaproteobacteria</taxon>
        <taxon>Rhodobacterales</taxon>
        <taxon>Roseobacteraceae</taxon>
        <taxon>Celeribacter</taxon>
    </lineage>
</organism>
<evidence type="ECO:0000313" key="11">
    <source>
        <dbReference type="Proteomes" id="UP000031521"/>
    </source>
</evidence>
<dbReference type="InterPro" id="IPR011701">
    <property type="entry name" value="MFS"/>
</dbReference>
<evidence type="ECO:0000256" key="8">
    <source>
        <dbReference type="SAM" id="Phobius"/>
    </source>
</evidence>
<dbReference type="NCBIfam" id="TIGR00711">
    <property type="entry name" value="efflux_EmrB"/>
    <property type="match status" value="1"/>
</dbReference>
<evidence type="ECO:0000256" key="7">
    <source>
        <dbReference type="SAM" id="MobiDB-lite"/>
    </source>
</evidence>
<dbReference type="PROSITE" id="PS50850">
    <property type="entry name" value="MFS"/>
    <property type="match status" value="1"/>
</dbReference>
<gene>
    <name evidence="10" type="ORF">P73_3224</name>
</gene>
<feature type="region of interest" description="Disordered" evidence="7">
    <location>
        <begin position="1"/>
        <end position="25"/>
    </location>
</feature>
<keyword evidence="4 8" id="KW-0812">Transmembrane</keyword>
<keyword evidence="2" id="KW-0813">Transport</keyword>
<dbReference type="PANTHER" id="PTHR23501">
    <property type="entry name" value="MAJOR FACILITATOR SUPERFAMILY"/>
    <property type="match status" value="1"/>
</dbReference>
<proteinExistence type="predicted"/>
<evidence type="ECO:0000259" key="9">
    <source>
        <dbReference type="PROSITE" id="PS50850"/>
    </source>
</evidence>
<name>A0A0B5DY59_9RHOB</name>
<feature type="transmembrane region" description="Helical" evidence="8">
    <location>
        <begin position="216"/>
        <end position="237"/>
    </location>
</feature>
<dbReference type="EMBL" id="CP004393">
    <property type="protein sequence ID" value="AJE47939.1"/>
    <property type="molecule type" value="Genomic_DNA"/>
</dbReference>
<dbReference type="RefSeq" id="WP_082033274.1">
    <property type="nucleotide sequence ID" value="NZ_CP004393.1"/>
</dbReference>
<feature type="domain" description="Major facilitator superfamily (MFS) profile" evidence="9">
    <location>
        <begin position="32"/>
        <end position="508"/>
    </location>
</feature>
<feature type="transmembrane region" description="Helical" evidence="8">
    <location>
        <begin position="485"/>
        <end position="503"/>
    </location>
</feature>
<dbReference type="GO" id="GO:0022857">
    <property type="term" value="F:transmembrane transporter activity"/>
    <property type="evidence" value="ECO:0007669"/>
    <property type="project" value="InterPro"/>
</dbReference>
<dbReference type="Gene3D" id="1.20.1250.20">
    <property type="entry name" value="MFS general substrate transporter like domains"/>
    <property type="match status" value="1"/>
</dbReference>
<dbReference type="GO" id="GO:0005886">
    <property type="term" value="C:plasma membrane"/>
    <property type="evidence" value="ECO:0007669"/>
    <property type="project" value="UniProtKB-SubCell"/>
</dbReference>
<evidence type="ECO:0000256" key="4">
    <source>
        <dbReference type="ARBA" id="ARBA00022692"/>
    </source>
</evidence>
<reference evidence="10 11" key="1">
    <citation type="journal article" date="2014" name="Int. J. Syst. Evol. Microbiol.">
        <title>Celeribacter indicus sp. nov., a polycyclic aromatic hydrocarbon-degrading bacterium from deep-sea sediment and reclassification of Huaishuia halophila as Celeribacter halophilus comb. nov.</title>
        <authorList>
            <person name="Lai Q."/>
            <person name="Cao J."/>
            <person name="Yuan J."/>
            <person name="Li F."/>
            <person name="Shao Z."/>
        </authorList>
    </citation>
    <scope>NUCLEOTIDE SEQUENCE [LARGE SCALE GENOMIC DNA]</scope>
    <source>
        <strain evidence="10">P73</strain>
    </source>
</reference>
<evidence type="ECO:0000256" key="2">
    <source>
        <dbReference type="ARBA" id="ARBA00022448"/>
    </source>
</evidence>
<protein>
    <submittedName>
        <fullName evidence="10">EmrB/QacA family drug resistance transporter</fullName>
    </submittedName>
</protein>
<dbReference type="Gene3D" id="1.20.1720.10">
    <property type="entry name" value="Multidrug resistance protein D"/>
    <property type="match status" value="1"/>
</dbReference>
<keyword evidence="5 8" id="KW-1133">Transmembrane helix</keyword>
<feature type="transmembrane region" description="Helical" evidence="8">
    <location>
        <begin position="284"/>
        <end position="310"/>
    </location>
</feature>
<keyword evidence="3" id="KW-1003">Cell membrane</keyword>
<dbReference type="STRING" id="1208324.P73_3224"/>
<dbReference type="InterPro" id="IPR020846">
    <property type="entry name" value="MFS_dom"/>
</dbReference>
<feature type="transmembrane region" description="Helical" evidence="8">
    <location>
        <begin position="97"/>
        <end position="116"/>
    </location>
</feature>
<dbReference type="SUPFAM" id="SSF103473">
    <property type="entry name" value="MFS general substrate transporter"/>
    <property type="match status" value="1"/>
</dbReference>
<dbReference type="InterPro" id="IPR004638">
    <property type="entry name" value="EmrB-like"/>
</dbReference>
<dbReference type="InterPro" id="IPR036259">
    <property type="entry name" value="MFS_trans_sf"/>
</dbReference>
<feature type="transmembrane region" description="Helical" evidence="8">
    <location>
        <begin position="422"/>
        <end position="444"/>
    </location>
</feature>
<sequence length="513" mass="53259">MPQTSPPPEADAMPASDTGPTPHREHGSIPLTVASVAVLMLLAALDQTIVATALPTIVTDLGGLDHLSWVVTAYILASTVVAPLYGKLGDLYGRRNVVILAVLLFLAGSVLCGLARSMGFLIAARAIQGLGGGGLFVLALSIIGDIIPPRERGRIQGVFASVFGVSSVAGPLLGGWFVDALSWHWIFYINLPLGALALAGFTFGFKANPDRVAHRIDYAGAAALSLSLASIVLLTALGGKEFAITDPAGLLLMALFLGATAAFVRIERRAEEPILPMSLFSMNVFTVTAVISFVSGALLFGALTFIPVFLQMATGASATQSGLQLIPMTAGILTASTLSGRYMMRTGRYRILPLIGLCVATLALLVLTRLSPAMPAPVLWAALAGLGAGMGCIFPVVTTAVQNAVSRRQIGTATAAGLMFRQVGASISVALFGALFSARMAALIGTTPPEGLGDIAELGPQVMAHLSPETQAMIGRSVSEALHPVYWIAAGLAVFGLLVATKLREIPLESRRA</sequence>
<evidence type="ECO:0000256" key="5">
    <source>
        <dbReference type="ARBA" id="ARBA00022989"/>
    </source>
</evidence>
<keyword evidence="6 8" id="KW-0472">Membrane</keyword>
<evidence type="ECO:0000313" key="10">
    <source>
        <dbReference type="EMBL" id="AJE47939.1"/>
    </source>
</evidence>
<feature type="transmembrane region" description="Helical" evidence="8">
    <location>
        <begin position="243"/>
        <end position="264"/>
    </location>
</feature>
<feature type="transmembrane region" description="Helical" evidence="8">
    <location>
        <begin position="66"/>
        <end position="85"/>
    </location>
</feature>
<feature type="transmembrane region" description="Helical" evidence="8">
    <location>
        <begin position="351"/>
        <end position="372"/>
    </location>
</feature>
<dbReference type="Pfam" id="PF07690">
    <property type="entry name" value="MFS_1"/>
    <property type="match status" value="1"/>
</dbReference>
<evidence type="ECO:0000256" key="6">
    <source>
        <dbReference type="ARBA" id="ARBA00023136"/>
    </source>
</evidence>
<dbReference type="CDD" id="cd17502">
    <property type="entry name" value="MFS_Azr1_MDR_like"/>
    <property type="match status" value="1"/>
</dbReference>
<feature type="transmembrane region" description="Helical" evidence="8">
    <location>
        <begin position="378"/>
        <end position="401"/>
    </location>
</feature>
<comment type="subcellular location">
    <subcellularLocation>
        <location evidence="1">Cell membrane</location>
        <topology evidence="1">Multi-pass membrane protein</topology>
    </subcellularLocation>
</comment>
<keyword evidence="11" id="KW-1185">Reference proteome</keyword>
<dbReference type="Proteomes" id="UP000031521">
    <property type="component" value="Chromosome"/>
</dbReference>
<evidence type="ECO:0000256" key="1">
    <source>
        <dbReference type="ARBA" id="ARBA00004651"/>
    </source>
</evidence>
<feature type="transmembrane region" description="Helical" evidence="8">
    <location>
        <begin position="155"/>
        <end position="177"/>
    </location>
</feature>
<feature type="transmembrane region" description="Helical" evidence="8">
    <location>
        <begin position="122"/>
        <end position="143"/>
    </location>
</feature>
<dbReference type="FunFam" id="1.20.1720.10:FF:000004">
    <property type="entry name" value="EmrB/QacA family drug resistance transporter"/>
    <property type="match status" value="1"/>
</dbReference>